<organism evidence="4 5">
    <name type="scientific">Tanacetum coccineum</name>
    <dbReference type="NCBI Taxonomy" id="301880"/>
    <lineage>
        <taxon>Eukaryota</taxon>
        <taxon>Viridiplantae</taxon>
        <taxon>Streptophyta</taxon>
        <taxon>Embryophyta</taxon>
        <taxon>Tracheophyta</taxon>
        <taxon>Spermatophyta</taxon>
        <taxon>Magnoliopsida</taxon>
        <taxon>eudicotyledons</taxon>
        <taxon>Gunneridae</taxon>
        <taxon>Pentapetalae</taxon>
        <taxon>asterids</taxon>
        <taxon>campanulids</taxon>
        <taxon>Asterales</taxon>
        <taxon>Asteraceae</taxon>
        <taxon>Asteroideae</taxon>
        <taxon>Anthemideae</taxon>
        <taxon>Anthemidinae</taxon>
        <taxon>Tanacetum</taxon>
    </lineage>
</organism>
<dbReference type="Pfam" id="PF14223">
    <property type="entry name" value="Retrotran_gag_2"/>
    <property type="match status" value="1"/>
</dbReference>
<keyword evidence="1" id="KW-0862">Zinc</keyword>
<evidence type="ECO:0000256" key="2">
    <source>
        <dbReference type="SAM" id="MobiDB-lite"/>
    </source>
</evidence>
<dbReference type="Pfam" id="PF00098">
    <property type="entry name" value="zf-CCHC"/>
    <property type="match status" value="1"/>
</dbReference>
<evidence type="ECO:0000256" key="1">
    <source>
        <dbReference type="PROSITE-ProRule" id="PRU00047"/>
    </source>
</evidence>
<keyword evidence="1" id="KW-0479">Metal-binding</keyword>
<proteinExistence type="predicted"/>
<keyword evidence="5" id="KW-1185">Reference proteome</keyword>
<reference evidence="4" key="2">
    <citation type="submission" date="2022-01" db="EMBL/GenBank/DDBJ databases">
        <authorList>
            <person name="Yamashiro T."/>
            <person name="Shiraishi A."/>
            <person name="Satake H."/>
            <person name="Nakayama K."/>
        </authorList>
    </citation>
    <scope>NUCLEOTIDE SEQUENCE</scope>
</reference>
<dbReference type="EMBL" id="BQNB010017247">
    <property type="protein sequence ID" value="GJT60968.1"/>
    <property type="molecule type" value="Genomic_DNA"/>
</dbReference>
<keyword evidence="1" id="KW-0863">Zinc-finger</keyword>
<dbReference type="Gene3D" id="4.10.60.10">
    <property type="entry name" value="Zinc finger, CCHC-type"/>
    <property type="match status" value="1"/>
</dbReference>
<sequence>MANLSEDIQCAGSDTRPPMLDKADFASWQQRIRLYCRGKDNGVNILKSIDEGPFQMGTTQVTVAEGTEGPLNLGPERPRVYSDLSQDEKDRYNADIRATNIILQGLPKDIYSLINHYTDAKDIWDNVKMLLEGSELTKEDRESQLYDDFEHFRQNKGETIHSYYVRFAKLINDMRNIKMTMSKIQLNSKFVNNMLPEWGRFVTAVKLNKGLKDSNFDQLYAYLKQHEAHANENKMMLERLTQQTVDPLALMSNVSPQQYHSQSSTNPPTTYHQPHSADTSQSDLGISPTENLIENLTNTLALLTQSYKTFLPQTNNQLRTSSNPRNQATVQDGRVIVQNVQGRQNRGQGNSARGAGAVGYGRAQNRVGNANPGQARQVKCYNCNGLGHIARNCTQPKRPQNSEYFKDKMLLMQAQENGVILDEEQSLFLAGGLDNAIDEDVDEQPVQDLALNVDNVFQADDCDAYDSDVDDAPTAQTLFMANLSSAYPVYDEAGMSYDSDVLSEVQAHDHYQDAICDHHEEHEMHDDVQPNHVVDSHADYTSDSNMTPYDQNTVANNLLNAKLATYKEQVELYERRARFELTEREQKIDEQLRIVITDRNIKEENLKKELHSVKMQLASTINHNKSMVEEVTSLKKDFKQKENKYLEEFLDMKALKEKVEDKLYKQDQSLQTVHMLCKPKPYYNEQNKVAIGYKNPLCLTRAKQV</sequence>
<comment type="caution">
    <text evidence="4">The sequence shown here is derived from an EMBL/GenBank/DDBJ whole genome shotgun (WGS) entry which is preliminary data.</text>
</comment>
<dbReference type="PROSITE" id="PS50158">
    <property type="entry name" value="ZF_CCHC"/>
    <property type="match status" value="1"/>
</dbReference>
<evidence type="ECO:0000313" key="4">
    <source>
        <dbReference type="EMBL" id="GJT60968.1"/>
    </source>
</evidence>
<dbReference type="InterPro" id="IPR001878">
    <property type="entry name" value="Znf_CCHC"/>
</dbReference>
<dbReference type="InterPro" id="IPR036875">
    <property type="entry name" value="Znf_CCHC_sf"/>
</dbReference>
<dbReference type="Proteomes" id="UP001151760">
    <property type="component" value="Unassembled WGS sequence"/>
</dbReference>
<dbReference type="SUPFAM" id="SSF57756">
    <property type="entry name" value="Retrovirus zinc finger-like domains"/>
    <property type="match status" value="1"/>
</dbReference>
<dbReference type="PANTHER" id="PTHR34676">
    <property type="entry name" value="DUF4219 DOMAIN-CONTAINING PROTEIN-RELATED"/>
    <property type="match status" value="1"/>
</dbReference>
<dbReference type="PANTHER" id="PTHR34676:SF28">
    <property type="entry name" value="ZINC FINGER, CCHC-TYPE, RIBONUCLEASE H-LIKE DOMAIN, GAG-PRE-INTEGRASE DOMAIN PROTEIN-RELATED"/>
    <property type="match status" value="1"/>
</dbReference>
<accession>A0ABQ5FDD3</accession>
<feature type="region of interest" description="Disordered" evidence="2">
    <location>
        <begin position="254"/>
        <end position="283"/>
    </location>
</feature>
<evidence type="ECO:0000313" key="5">
    <source>
        <dbReference type="Proteomes" id="UP001151760"/>
    </source>
</evidence>
<feature type="domain" description="CCHC-type" evidence="3">
    <location>
        <begin position="379"/>
        <end position="395"/>
    </location>
</feature>
<dbReference type="SMART" id="SM00343">
    <property type="entry name" value="ZnF_C2HC"/>
    <property type="match status" value="1"/>
</dbReference>
<protein>
    <submittedName>
        <fullName evidence="4">Retrovirus-related pol polyprotein from transposon TNT 1-94</fullName>
    </submittedName>
</protein>
<reference evidence="4" key="1">
    <citation type="journal article" date="2022" name="Int. J. Mol. Sci.">
        <title>Draft Genome of Tanacetum Coccineum: Genomic Comparison of Closely Related Tanacetum-Family Plants.</title>
        <authorList>
            <person name="Yamashiro T."/>
            <person name="Shiraishi A."/>
            <person name="Nakayama K."/>
            <person name="Satake H."/>
        </authorList>
    </citation>
    <scope>NUCLEOTIDE SEQUENCE</scope>
</reference>
<name>A0ABQ5FDD3_9ASTR</name>
<evidence type="ECO:0000259" key="3">
    <source>
        <dbReference type="PROSITE" id="PS50158"/>
    </source>
</evidence>
<gene>
    <name evidence="4" type="ORF">Tco_1004501</name>
</gene>